<comment type="caution">
    <text evidence="1">The sequence shown here is derived from an EMBL/GenBank/DDBJ whole genome shotgun (WGS) entry which is preliminary data.</text>
</comment>
<dbReference type="EMBL" id="BAAATJ010000002">
    <property type="protein sequence ID" value="GAA2386681.1"/>
    <property type="molecule type" value="Genomic_DNA"/>
</dbReference>
<protein>
    <recommendedName>
        <fullName evidence="3">Aromatic ring-opening dioxygenase LigA</fullName>
    </recommendedName>
</protein>
<proteinExistence type="predicted"/>
<evidence type="ECO:0000313" key="2">
    <source>
        <dbReference type="Proteomes" id="UP001500058"/>
    </source>
</evidence>
<reference evidence="2" key="1">
    <citation type="journal article" date="2019" name="Int. J. Syst. Evol. Microbiol.">
        <title>The Global Catalogue of Microorganisms (GCM) 10K type strain sequencing project: providing services to taxonomists for standard genome sequencing and annotation.</title>
        <authorList>
            <consortium name="The Broad Institute Genomics Platform"/>
            <consortium name="The Broad Institute Genome Sequencing Center for Infectious Disease"/>
            <person name="Wu L."/>
            <person name="Ma J."/>
        </authorList>
    </citation>
    <scope>NUCLEOTIDE SEQUENCE [LARGE SCALE GENOMIC DNA]</scope>
    <source>
        <strain evidence="2">JCM 6921</strain>
    </source>
</reference>
<evidence type="ECO:0008006" key="3">
    <source>
        <dbReference type="Google" id="ProtNLM"/>
    </source>
</evidence>
<name>A0ABP5USS0_9ACTN</name>
<evidence type="ECO:0000313" key="1">
    <source>
        <dbReference type="EMBL" id="GAA2386681.1"/>
    </source>
</evidence>
<dbReference type="Proteomes" id="UP001500058">
    <property type="component" value="Unassembled WGS sequence"/>
</dbReference>
<sequence>MAHRRRRMTVAGAVLGALLLLSGGWLWLRGDGGGQAAGDPLSSACDGVLPERETRAVLGAGPWKRDPEAERGGGGLERVDEALNVACRLGHGASEKSLDHNRPSIEVSVNGAPETRKVEGRKAFYKGLYPGVGAEAPAPLADGWTGFFSLTGRSPEDEGTAAVFLECAGGRRDLLVTVRAQKTGTFDDPDRRIAVVRLTTATARAAAERWGCEARFGGRIGAVPLPVAEDEDVPIGEADGTCEGVPARGRTFARAWENARGGAPREECVVGNSGGTRLHVLRAFYGPYAEHVWDDWRRNYAYADTPSEQSPYGVLPGGVLWTAADCPTPFDGATALFTAGPLNRGWGGLTEEEKAYGRAALKAFAEASAKHHGCSAPATP</sequence>
<keyword evidence="2" id="KW-1185">Reference proteome</keyword>
<dbReference type="RefSeq" id="WP_344629297.1">
    <property type="nucleotide sequence ID" value="NZ_BAAATJ010000002.1"/>
</dbReference>
<gene>
    <name evidence="1" type="ORF">GCM10010420_06860</name>
</gene>
<organism evidence="1 2">
    <name type="scientific">Streptomyces glaucosporus</name>
    <dbReference type="NCBI Taxonomy" id="284044"/>
    <lineage>
        <taxon>Bacteria</taxon>
        <taxon>Bacillati</taxon>
        <taxon>Actinomycetota</taxon>
        <taxon>Actinomycetes</taxon>
        <taxon>Kitasatosporales</taxon>
        <taxon>Streptomycetaceae</taxon>
        <taxon>Streptomyces</taxon>
    </lineage>
</organism>
<accession>A0ABP5USS0</accession>